<organism evidence="7 8">
    <name type="scientific">Aidingimonas halophila</name>
    <dbReference type="NCBI Taxonomy" id="574349"/>
    <lineage>
        <taxon>Bacteria</taxon>
        <taxon>Pseudomonadati</taxon>
        <taxon>Pseudomonadota</taxon>
        <taxon>Gammaproteobacteria</taxon>
        <taxon>Oceanospirillales</taxon>
        <taxon>Halomonadaceae</taxon>
        <taxon>Aidingimonas</taxon>
    </lineage>
</organism>
<feature type="transmembrane region" description="Helical" evidence="6">
    <location>
        <begin position="85"/>
        <end position="107"/>
    </location>
</feature>
<reference evidence="7 8" key="1">
    <citation type="submission" date="2016-10" db="EMBL/GenBank/DDBJ databases">
        <authorList>
            <person name="de Groot N.N."/>
        </authorList>
    </citation>
    <scope>NUCLEOTIDE SEQUENCE [LARGE SCALE GENOMIC DNA]</scope>
    <source>
        <strain evidence="7 8">DSM 19219</strain>
    </source>
</reference>
<dbReference type="GO" id="GO:0005886">
    <property type="term" value="C:plasma membrane"/>
    <property type="evidence" value="ECO:0007669"/>
    <property type="project" value="UniProtKB-SubCell"/>
</dbReference>
<dbReference type="GO" id="GO:0016787">
    <property type="term" value="F:hydrolase activity"/>
    <property type="evidence" value="ECO:0007669"/>
    <property type="project" value="UniProtKB-KW"/>
</dbReference>
<name>A0A1H3FTU0_9GAMM</name>
<evidence type="ECO:0000313" key="8">
    <source>
        <dbReference type="Proteomes" id="UP000198500"/>
    </source>
</evidence>
<dbReference type="Pfam" id="PF03788">
    <property type="entry name" value="LrgA"/>
    <property type="match status" value="1"/>
</dbReference>
<keyword evidence="4 6" id="KW-1133">Transmembrane helix</keyword>
<dbReference type="PANTHER" id="PTHR33931:SF2">
    <property type="entry name" value="HOLIN-LIKE PROTEIN CIDA"/>
    <property type="match status" value="1"/>
</dbReference>
<keyword evidence="2" id="KW-1003">Cell membrane</keyword>
<dbReference type="RefSeq" id="WP_092571517.1">
    <property type="nucleotide sequence ID" value="NZ_BMXH01000015.1"/>
</dbReference>
<accession>A0A1H3FTU0</accession>
<dbReference type="STRING" id="574349.SAMN05443545_108140"/>
<keyword evidence="7" id="KW-0378">Hydrolase</keyword>
<evidence type="ECO:0000313" key="7">
    <source>
        <dbReference type="EMBL" id="SDX94235.1"/>
    </source>
</evidence>
<comment type="subcellular location">
    <subcellularLocation>
        <location evidence="1">Cell membrane</location>
        <topology evidence="1">Multi-pass membrane protein</topology>
    </subcellularLocation>
</comment>
<keyword evidence="3 6" id="KW-0812">Transmembrane</keyword>
<keyword evidence="8" id="KW-1185">Reference proteome</keyword>
<feature type="transmembrane region" description="Helical" evidence="6">
    <location>
        <begin position="59"/>
        <end position="78"/>
    </location>
</feature>
<evidence type="ECO:0000256" key="3">
    <source>
        <dbReference type="ARBA" id="ARBA00022692"/>
    </source>
</evidence>
<evidence type="ECO:0000256" key="1">
    <source>
        <dbReference type="ARBA" id="ARBA00004651"/>
    </source>
</evidence>
<dbReference type="Proteomes" id="UP000198500">
    <property type="component" value="Unassembled WGS sequence"/>
</dbReference>
<proteinExistence type="predicted"/>
<evidence type="ECO:0000256" key="6">
    <source>
        <dbReference type="SAM" id="Phobius"/>
    </source>
</evidence>
<dbReference type="PANTHER" id="PTHR33931">
    <property type="entry name" value="HOLIN-LIKE PROTEIN CIDA-RELATED"/>
    <property type="match status" value="1"/>
</dbReference>
<keyword evidence="5 6" id="KW-0472">Membrane</keyword>
<evidence type="ECO:0000256" key="5">
    <source>
        <dbReference type="ARBA" id="ARBA00023136"/>
    </source>
</evidence>
<dbReference type="AlphaFoldDB" id="A0A1H3FTU0"/>
<gene>
    <name evidence="7" type="ORF">SAMN05443545_108140</name>
</gene>
<dbReference type="EMBL" id="FNNI01000008">
    <property type="protein sequence ID" value="SDX94235.1"/>
    <property type="molecule type" value="Genomic_DNA"/>
</dbReference>
<dbReference type="InterPro" id="IPR005538">
    <property type="entry name" value="LrgA/CidA"/>
</dbReference>
<evidence type="ECO:0000256" key="2">
    <source>
        <dbReference type="ARBA" id="ARBA00022475"/>
    </source>
</evidence>
<sequence>MPVLRGFLWLLGFLLLGESVVVLGQIPVSGGVAGMLLMTAWLLQRGCLNPDIAAASQPLIQMLAMLIMPGVVGVFFIVDDFAGQWLAVGVALIAGTLLSVLTTFWLMCRFMPRNGDQDD</sequence>
<protein>
    <submittedName>
        <fullName evidence="7">Putative effector of murein hydrolase LrgA, UPF0299 family</fullName>
    </submittedName>
</protein>
<dbReference type="OrthoDB" id="6370997at2"/>
<evidence type="ECO:0000256" key="4">
    <source>
        <dbReference type="ARBA" id="ARBA00022989"/>
    </source>
</evidence>